<gene>
    <name evidence="3" type="ORF">E4Q23_17185</name>
</gene>
<dbReference type="EMBL" id="SPMY01000053">
    <property type="protein sequence ID" value="NMQ29343.1"/>
    <property type="molecule type" value="Genomic_DNA"/>
</dbReference>
<dbReference type="InterPro" id="IPR022472">
    <property type="entry name" value="VPLPA-CTERM"/>
</dbReference>
<keyword evidence="4" id="KW-1185">Reference proteome</keyword>
<name>A0ABX1U3A9_9PROT</name>
<dbReference type="Proteomes" id="UP000749010">
    <property type="component" value="Unassembled WGS sequence"/>
</dbReference>
<dbReference type="NCBIfam" id="TIGR02595">
    <property type="entry name" value="PEP_CTERM"/>
    <property type="match status" value="1"/>
</dbReference>
<evidence type="ECO:0000259" key="2">
    <source>
        <dbReference type="Pfam" id="PF07589"/>
    </source>
</evidence>
<sequence length="171" mass="17057">MKSRNPGKLLCALAFAAGLSAATSAKAVPVTVDGGWVPFTFGGVGSSFVDQAFTFALASAGVLKVTDAFLSGDRFEIFDGILSLGLTSAPGSVGDDIFSDYDAAFADALWSSGSYLLGAGSYSINGLVTASPFGGGGAALRVDLSPVPEPATLLLLAGGLAGLGVMRGRKV</sequence>
<feature type="signal peptide" evidence="1">
    <location>
        <begin position="1"/>
        <end position="27"/>
    </location>
</feature>
<evidence type="ECO:0000313" key="3">
    <source>
        <dbReference type="EMBL" id="NMQ29343.1"/>
    </source>
</evidence>
<comment type="caution">
    <text evidence="3">The sequence shown here is derived from an EMBL/GenBank/DDBJ whole genome shotgun (WGS) entry which is preliminary data.</text>
</comment>
<feature type="chain" id="PRO_5046482721" evidence="1">
    <location>
        <begin position="28"/>
        <end position="171"/>
    </location>
</feature>
<keyword evidence="1" id="KW-0732">Signal</keyword>
<proteinExistence type="predicted"/>
<evidence type="ECO:0000256" key="1">
    <source>
        <dbReference type="SAM" id="SignalP"/>
    </source>
</evidence>
<dbReference type="Pfam" id="PF07589">
    <property type="entry name" value="PEP-CTERM"/>
    <property type="match status" value="1"/>
</dbReference>
<dbReference type="InterPro" id="IPR013424">
    <property type="entry name" value="Ice-binding_C"/>
</dbReference>
<organism evidence="3 4">
    <name type="scientific">Candidatus Accumulibacter phosphatis</name>
    <dbReference type="NCBI Taxonomy" id="327160"/>
    <lineage>
        <taxon>Bacteria</taxon>
        <taxon>Pseudomonadati</taxon>
        <taxon>Pseudomonadota</taxon>
        <taxon>Betaproteobacteria</taxon>
        <taxon>Candidatus Accumulibacter</taxon>
    </lineage>
</organism>
<feature type="domain" description="Ice-binding protein C-terminal" evidence="2">
    <location>
        <begin position="146"/>
        <end position="169"/>
    </location>
</feature>
<reference evidence="3 4" key="1">
    <citation type="submission" date="2019-03" db="EMBL/GenBank/DDBJ databases">
        <title>Metabolic reconstructions from genomes of highly enriched 'Candidatus Accumulibacter' and 'Candidatus Competibacter' bioreactor populations.</title>
        <authorList>
            <person name="Annavajhala M.K."/>
            <person name="Welles L."/>
            <person name="Abbas B."/>
            <person name="Sorokin D."/>
            <person name="Park H."/>
            <person name="Van Loosdrecht M."/>
            <person name="Chandran K."/>
        </authorList>
    </citation>
    <scope>NUCLEOTIDE SEQUENCE [LARGE SCALE GENOMIC DNA]</scope>
    <source>
        <strain evidence="3 4">SBR_S</strain>
    </source>
</reference>
<protein>
    <submittedName>
        <fullName evidence="3">VPLPA-CTERM sorting domain-containing protein</fullName>
    </submittedName>
</protein>
<dbReference type="NCBIfam" id="TIGR03370">
    <property type="entry name" value="VPLPA-CTERM"/>
    <property type="match status" value="1"/>
</dbReference>
<evidence type="ECO:0000313" key="4">
    <source>
        <dbReference type="Proteomes" id="UP000749010"/>
    </source>
</evidence>
<dbReference type="RefSeq" id="WP_169067804.1">
    <property type="nucleotide sequence ID" value="NZ_SPMY01000053.1"/>
</dbReference>
<accession>A0ABX1U3A9</accession>